<organism evidence="2 3">
    <name type="scientific">Hydrogenophaga laconesensis</name>
    <dbReference type="NCBI Taxonomy" id="1805971"/>
    <lineage>
        <taxon>Bacteria</taxon>
        <taxon>Pseudomonadati</taxon>
        <taxon>Pseudomonadota</taxon>
        <taxon>Betaproteobacteria</taxon>
        <taxon>Burkholderiales</taxon>
        <taxon>Comamonadaceae</taxon>
        <taxon>Hydrogenophaga</taxon>
    </lineage>
</organism>
<accession>A0ABU1V4N8</accession>
<feature type="signal peptide" evidence="1">
    <location>
        <begin position="1"/>
        <end position="24"/>
    </location>
</feature>
<keyword evidence="1" id="KW-0732">Signal</keyword>
<comment type="caution">
    <text evidence="2">The sequence shown here is derived from an EMBL/GenBank/DDBJ whole genome shotgun (WGS) entry which is preliminary data.</text>
</comment>
<gene>
    <name evidence="2" type="ORF">J2X09_000070</name>
</gene>
<protein>
    <recommendedName>
        <fullName evidence="4">Outer membrane beta-barrel protein</fullName>
    </recommendedName>
</protein>
<keyword evidence="3" id="KW-1185">Reference proteome</keyword>
<evidence type="ECO:0008006" key="4">
    <source>
        <dbReference type="Google" id="ProtNLM"/>
    </source>
</evidence>
<evidence type="ECO:0000256" key="1">
    <source>
        <dbReference type="SAM" id="SignalP"/>
    </source>
</evidence>
<dbReference type="EMBL" id="JAVDWE010000001">
    <property type="protein sequence ID" value="MDR7092347.1"/>
    <property type="molecule type" value="Genomic_DNA"/>
</dbReference>
<sequence>MSKANTASLCMAAAMCAGVGSVHAQYSVNISTEVEQIENPLLSPVNPGGVTVVRLVPTYTYEAQGDRTRSRFTAGAVIERSSNTQRLASRNYPSLGYTWGYTWPTADIELRGNLAESATRNTELQDLGRVTVDGKERTAVLGATWNKDLTARTRLTLGAENNRVTYDTPLLVDYREQEVFSRFSWEATERTTYYVEPAFSRLLPAGGIPDSRLNRWLVGSRAQLAPDLSLTASLGHARATGFMPSSATVGGVQLTHTGTRLTTEFELQRGMEPLSSTSGYVRADVLRVRLGYQLSESATISASYRRSESIGPAGATGTVLGLTLNNELASNWSSLLGVEDRKSNYVVGGTGTGWSVRAALIYLFPGR</sequence>
<feature type="chain" id="PRO_5045294296" description="Outer membrane beta-barrel protein" evidence="1">
    <location>
        <begin position="25"/>
        <end position="367"/>
    </location>
</feature>
<evidence type="ECO:0000313" key="3">
    <source>
        <dbReference type="Proteomes" id="UP001265550"/>
    </source>
</evidence>
<dbReference type="Proteomes" id="UP001265550">
    <property type="component" value="Unassembled WGS sequence"/>
</dbReference>
<name>A0ABU1V4N8_9BURK</name>
<reference evidence="2 3" key="1">
    <citation type="submission" date="2023-07" db="EMBL/GenBank/DDBJ databases">
        <title>Sorghum-associated microbial communities from plants grown in Nebraska, USA.</title>
        <authorList>
            <person name="Schachtman D."/>
        </authorList>
    </citation>
    <scope>NUCLEOTIDE SEQUENCE [LARGE SCALE GENOMIC DNA]</scope>
    <source>
        <strain evidence="2 3">BE240</strain>
    </source>
</reference>
<proteinExistence type="predicted"/>
<dbReference type="SUPFAM" id="SSF56935">
    <property type="entry name" value="Porins"/>
    <property type="match status" value="1"/>
</dbReference>
<dbReference type="RefSeq" id="WP_204731370.1">
    <property type="nucleotide sequence ID" value="NZ_JAVDWE010000001.1"/>
</dbReference>
<evidence type="ECO:0000313" key="2">
    <source>
        <dbReference type="EMBL" id="MDR7092347.1"/>
    </source>
</evidence>